<comment type="caution">
    <text evidence="2">The sequence shown here is derived from an EMBL/GenBank/DDBJ whole genome shotgun (WGS) entry which is preliminary data.</text>
</comment>
<protein>
    <submittedName>
        <fullName evidence="2">Condensation domain-containing protein</fullName>
    </submittedName>
</protein>
<organism evidence="2 3">
    <name type="scientific">Streptosporangium algeriense</name>
    <dbReference type="NCBI Taxonomy" id="1682748"/>
    <lineage>
        <taxon>Bacteria</taxon>
        <taxon>Bacillati</taxon>
        <taxon>Actinomycetota</taxon>
        <taxon>Actinomycetes</taxon>
        <taxon>Streptosporangiales</taxon>
        <taxon>Streptosporangiaceae</taxon>
        <taxon>Streptosporangium</taxon>
    </lineage>
</organism>
<accession>A0ABW3E1C3</accession>
<sequence>GDVVAFTVPAELRRGLEDLARSCRATLFMTLHAGLAALLTDLGCGHDIVVGSPTAGRTAEALDELVGFFVNMVALRTDTSGEPTFRELIGRVRDGWLPASANQDVPFELVVERLNPARGLSRHPVFQVTLGLLDAPDLALDLTPEDSGVPQRGEWTLARTGAARFDLTFDLISRREADGTPGALDGFAEFATDLFDRESVLRLVEGFVTKLRQAVADPDGLRALGGSAR</sequence>
<dbReference type="PANTHER" id="PTHR45527:SF1">
    <property type="entry name" value="FATTY ACID SYNTHASE"/>
    <property type="match status" value="1"/>
</dbReference>
<proteinExistence type="predicted"/>
<dbReference type="Proteomes" id="UP001597024">
    <property type="component" value="Unassembled WGS sequence"/>
</dbReference>
<dbReference type="Pfam" id="PF00668">
    <property type="entry name" value="Condensation"/>
    <property type="match status" value="1"/>
</dbReference>
<dbReference type="InterPro" id="IPR001242">
    <property type="entry name" value="Condensation_dom"/>
</dbReference>
<dbReference type="Gene3D" id="3.30.559.10">
    <property type="entry name" value="Chloramphenicol acetyltransferase-like domain"/>
    <property type="match status" value="1"/>
</dbReference>
<dbReference type="EMBL" id="JBHTHX010001478">
    <property type="protein sequence ID" value="MFD0888758.1"/>
    <property type="molecule type" value="Genomic_DNA"/>
</dbReference>
<evidence type="ECO:0000313" key="3">
    <source>
        <dbReference type="Proteomes" id="UP001597024"/>
    </source>
</evidence>
<dbReference type="InterPro" id="IPR023213">
    <property type="entry name" value="CAT-like_dom_sf"/>
</dbReference>
<evidence type="ECO:0000259" key="1">
    <source>
        <dbReference type="Pfam" id="PF00668"/>
    </source>
</evidence>
<evidence type="ECO:0000313" key="2">
    <source>
        <dbReference type="EMBL" id="MFD0888758.1"/>
    </source>
</evidence>
<dbReference type="PANTHER" id="PTHR45527">
    <property type="entry name" value="NONRIBOSOMAL PEPTIDE SYNTHETASE"/>
    <property type="match status" value="1"/>
</dbReference>
<dbReference type="SUPFAM" id="SSF52777">
    <property type="entry name" value="CoA-dependent acyltransferases"/>
    <property type="match status" value="1"/>
</dbReference>
<dbReference type="Gene3D" id="3.30.559.30">
    <property type="entry name" value="Nonribosomal peptide synthetase, condensation domain"/>
    <property type="match status" value="1"/>
</dbReference>
<feature type="non-terminal residue" evidence="2">
    <location>
        <position position="1"/>
    </location>
</feature>
<name>A0ABW3E1C3_9ACTN</name>
<gene>
    <name evidence="2" type="ORF">ACFQ08_29830</name>
</gene>
<feature type="domain" description="Condensation" evidence="1">
    <location>
        <begin position="2"/>
        <end position="219"/>
    </location>
</feature>
<keyword evidence="3" id="KW-1185">Reference proteome</keyword>
<reference evidence="3" key="1">
    <citation type="journal article" date="2019" name="Int. J. Syst. Evol. Microbiol.">
        <title>The Global Catalogue of Microorganisms (GCM) 10K type strain sequencing project: providing services to taxonomists for standard genome sequencing and annotation.</title>
        <authorList>
            <consortium name="The Broad Institute Genomics Platform"/>
            <consortium name="The Broad Institute Genome Sequencing Center for Infectious Disease"/>
            <person name="Wu L."/>
            <person name="Ma J."/>
        </authorList>
    </citation>
    <scope>NUCLEOTIDE SEQUENCE [LARGE SCALE GENOMIC DNA]</scope>
    <source>
        <strain evidence="3">CCUG 62974</strain>
    </source>
</reference>